<organism evidence="1 2">
    <name type="scientific">Gracilariopsis chorda</name>
    <dbReference type="NCBI Taxonomy" id="448386"/>
    <lineage>
        <taxon>Eukaryota</taxon>
        <taxon>Rhodophyta</taxon>
        <taxon>Florideophyceae</taxon>
        <taxon>Rhodymeniophycidae</taxon>
        <taxon>Gracilariales</taxon>
        <taxon>Gracilariaceae</taxon>
        <taxon>Gracilariopsis</taxon>
    </lineage>
</organism>
<name>A0A2V3IL03_9FLOR</name>
<dbReference type="Proteomes" id="UP000247409">
    <property type="component" value="Unassembled WGS sequence"/>
</dbReference>
<gene>
    <name evidence="1" type="ORF">BWQ96_07552</name>
</gene>
<dbReference type="AlphaFoldDB" id="A0A2V3IL03"/>
<proteinExistence type="predicted"/>
<keyword evidence="2" id="KW-1185">Reference proteome</keyword>
<sequence length="133" mass="15699">MWYRMEWVRTVLGRWVESFHARSGNELCQDITTDVMKDVRVDVELSKIMGGVSKERKWKEMLGRRGILCRLMWELQNELENKVMSKNNWETRNEKDKETRNGEKAVKSRRTEMGATTMMLMLLAFPGLKAEVV</sequence>
<accession>A0A2V3IL03</accession>
<reference evidence="1 2" key="1">
    <citation type="journal article" date="2018" name="Mol. Biol. Evol.">
        <title>Analysis of the draft genome of the red seaweed Gracilariopsis chorda provides insights into genome size evolution in Rhodophyta.</title>
        <authorList>
            <person name="Lee J."/>
            <person name="Yang E.C."/>
            <person name="Graf L."/>
            <person name="Yang J.H."/>
            <person name="Qiu H."/>
            <person name="Zel Zion U."/>
            <person name="Chan C.X."/>
            <person name="Stephens T.G."/>
            <person name="Weber A.P.M."/>
            <person name="Boo G.H."/>
            <person name="Boo S.M."/>
            <person name="Kim K.M."/>
            <person name="Shin Y."/>
            <person name="Jung M."/>
            <person name="Lee S.J."/>
            <person name="Yim H.S."/>
            <person name="Lee J.H."/>
            <person name="Bhattacharya D."/>
            <person name="Yoon H.S."/>
        </authorList>
    </citation>
    <scope>NUCLEOTIDE SEQUENCE [LARGE SCALE GENOMIC DNA]</scope>
    <source>
        <strain evidence="1 2">SKKU-2015</strain>
        <tissue evidence="1">Whole body</tissue>
    </source>
</reference>
<dbReference type="EMBL" id="NBIV01000152">
    <property type="protein sequence ID" value="PXF42737.1"/>
    <property type="molecule type" value="Genomic_DNA"/>
</dbReference>
<comment type="caution">
    <text evidence="1">The sequence shown here is derived from an EMBL/GenBank/DDBJ whole genome shotgun (WGS) entry which is preliminary data.</text>
</comment>
<protein>
    <submittedName>
        <fullName evidence="1">Uncharacterized protein</fullName>
    </submittedName>
</protein>
<evidence type="ECO:0000313" key="1">
    <source>
        <dbReference type="EMBL" id="PXF42737.1"/>
    </source>
</evidence>
<evidence type="ECO:0000313" key="2">
    <source>
        <dbReference type="Proteomes" id="UP000247409"/>
    </source>
</evidence>